<dbReference type="Proteomes" id="UP001201812">
    <property type="component" value="Unassembled WGS sequence"/>
</dbReference>
<name>A0AAD4R4R5_9BILA</name>
<accession>A0AAD4R4R5</accession>
<sequence>MTKAAFIENSGTNEYILSQYPRMYPLVGIWIAKAVGATYNDDYGVYLIDCKAICEPVTFTINKDNTCLFGIDAVDFGGGLDWNLVSSFIRQYYNVYDIDNKRMGFSASVKLQNKS</sequence>
<dbReference type="GO" id="GO:0008233">
    <property type="term" value="F:peptidase activity"/>
    <property type="evidence" value="ECO:0007669"/>
    <property type="project" value="UniProtKB-KW"/>
</dbReference>
<dbReference type="SUPFAM" id="SSF50630">
    <property type="entry name" value="Acid proteases"/>
    <property type="match status" value="1"/>
</dbReference>
<protein>
    <submittedName>
        <fullName evidence="2">Aspartic protease 6</fullName>
    </submittedName>
</protein>
<keyword evidence="2" id="KW-0378">Hydrolase</keyword>
<proteinExistence type="predicted"/>
<dbReference type="Pfam" id="PF00026">
    <property type="entry name" value="Asp"/>
    <property type="match status" value="1"/>
</dbReference>
<dbReference type="PROSITE" id="PS51767">
    <property type="entry name" value="PEPTIDASE_A1"/>
    <property type="match status" value="1"/>
</dbReference>
<evidence type="ECO:0000313" key="3">
    <source>
        <dbReference type="Proteomes" id="UP001201812"/>
    </source>
</evidence>
<organism evidence="2 3">
    <name type="scientific">Ditylenchus destructor</name>
    <dbReference type="NCBI Taxonomy" id="166010"/>
    <lineage>
        <taxon>Eukaryota</taxon>
        <taxon>Metazoa</taxon>
        <taxon>Ecdysozoa</taxon>
        <taxon>Nematoda</taxon>
        <taxon>Chromadorea</taxon>
        <taxon>Rhabditida</taxon>
        <taxon>Tylenchina</taxon>
        <taxon>Tylenchomorpha</taxon>
        <taxon>Sphaerularioidea</taxon>
        <taxon>Anguinidae</taxon>
        <taxon>Anguininae</taxon>
        <taxon>Ditylenchus</taxon>
    </lineage>
</organism>
<evidence type="ECO:0000313" key="2">
    <source>
        <dbReference type="EMBL" id="KAI1709447.1"/>
    </source>
</evidence>
<comment type="caution">
    <text evidence="2">The sequence shown here is derived from an EMBL/GenBank/DDBJ whole genome shotgun (WGS) entry which is preliminary data.</text>
</comment>
<dbReference type="AlphaFoldDB" id="A0AAD4R4R5"/>
<gene>
    <name evidence="2" type="ORF">DdX_11234</name>
</gene>
<dbReference type="InterPro" id="IPR033121">
    <property type="entry name" value="PEPTIDASE_A1"/>
</dbReference>
<dbReference type="EMBL" id="JAKKPZ010000030">
    <property type="protein sequence ID" value="KAI1709447.1"/>
    <property type="molecule type" value="Genomic_DNA"/>
</dbReference>
<dbReference type="Gene3D" id="2.40.70.10">
    <property type="entry name" value="Acid Proteases"/>
    <property type="match status" value="1"/>
</dbReference>
<feature type="domain" description="Peptidase A1" evidence="1">
    <location>
        <begin position="1"/>
        <end position="106"/>
    </location>
</feature>
<dbReference type="GO" id="GO:0006508">
    <property type="term" value="P:proteolysis"/>
    <property type="evidence" value="ECO:0007669"/>
    <property type="project" value="UniProtKB-KW"/>
</dbReference>
<keyword evidence="3" id="KW-1185">Reference proteome</keyword>
<keyword evidence="2" id="KW-0645">Protease</keyword>
<evidence type="ECO:0000259" key="1">
    <source>
        <dbReference type="PROSITE" id="PS51767"/>
    </source>
</evidence>
<dbReference type="InterPro" id="IPR021109">
    <property type="entry name" value="Peptidase_aspartic_dom_sf"/>
</dbReference>
<reference evidence="2" key="1">
    <citation type="submission" date="2022-01" db="EMBL/GenBank/DDBJ databases">
        <title>Genome Sequence Resource for Two Populations of Ditylenchus destructor, the Migratory Endoparasitic Phytonematode.</title>
        <authorList>
            <person name="Zhang H."/>
            <person name="Lin R."/>
            <person name="Xie B."/>
        </authorList>
    </citation>
    <scope>NUCLEOTIDE SEQUENCE</scope>
    <source>
        <strain evidence="2">BazhouSP</strain>
    </source>
</reference>